<keyword evidence="4" id="KW-1185">Reference proteome</keyword>
<dbReference type="Pfam" id="PF14111">
    <property type="entry name" value="DUF4283"/>
    <property type="match status" value="1"/>
</dbReference>
<dbReference type="OrthoDB" id="997591at2759"/>
<feature type="compositionally biased region" description="Basic and acidic residues" evidence="1">
    <location>
        <begin position="171"/>
        <end position="187"/>
    </location>
</feature>
<comment type="caution">
    <text evidence="3">The sequence shown here is derived from an EMBL/GenBank/DDBJ whole genome shotgun (WGS) entry which is preliminary data.</text>
</comment>
<dbReference type="PANTHER" id="PTHR31286:SF180">
    <property type="entry name" value="OS10G0362600 PROTEIN"/>
    <property type="match status" value="1"/>
</dbReference>
<evidence type="ECO:0000256" key="1">
    <source>
        <dbReference type="SAM" id="MobiDB-lite"/>
    </source>
</evidence>
<evidence type="ECO:0000313" key="3">
    <source>
        <dbReference type="EMBL" id="PWA42554.1"/>
    </source>
</evidence>
<accession>A0A2U1L0P8</accession>
<dbReference type="InterPro" id="IPR025558">
    <property type="entry name" value="DUF4283"/>
</dbReference>
<dbReference type="AlphaFoldDB" id="A0A2U1L0P8"/>
<dbReference type="EMBL" id="PKPP01012330">
    <property type="protein sequence ID" value="PWA42554.1"/>
    <property type="molecule type" value="Genomic_DNA"/>
</dbReference>
<gene>
    <name evidence="3" type="ORF">CTI12_AA543050</name>
</gene>
<feature type="region of interest" description="Disordered" evidence="1">
    <location>
        <begin position="167"/>
        <end position="187"/>
    </location>
</feature>
<feature type="compositionally biased region" description="Basic residues" evidence="1">
    <location>
        <begin position="43"/>
        <end position="52"/>
    </location>
</feature>
<dbReference type="PANTHER" id="PTHR31286">
    <property type="entry name" value="GLYCINE-RICH CELL WALL STRUCTURAL PROTEIN 1.8-LIKE"/>
    <property type="match status" value="1"/>
</dbReference>
<protein>
    <recommendedName>
        <fullName evidence="2">DUF4283 domain-containing protein</fullName>
    </recommendedName>
</protein>
<dbReference type="InterPro" id="IPR040256">
    <property type="entry name" value="At4g02000-like"/>
</dbReference>
<name>A0A2U1L0P8_ARTAN</name>
<sequence>MSIDPVKPPDPILDEFCTLTEMSSEGLKHSSLHRSDSNLSTKPRGRPKGAKNRVKLKVLSPGSASSGAGAILKRLRKSKVDGKGRSRCESLLWNEMGINDSDLPGKNNVIKDKSNCSMGMNDGSFINTHIEPVASDMEVNRESMEDKVDGIGDCVDPLSDSNNASKLNMADGEHGKDESIRKFDKDGKDVVGGDSTSVFGDIKRNNGILKKPPVGLTKVQFGPSLFYKSSLVWSSSKSGVNAVNIESFVEKMKKGVEERELQMKFVPQFVSTQSDGNKRISISLEDIKKGSKACALQLYGYFVGTSMDYRVVYANLIKMWRAYGIADITKTSAGLFYFKFKKEEGMKAVLDSGLWMVNSVPLVLNVWEPGIWLEKVEPSTIPIWERCLKKAGKLDFARVLVEVSASDELPHSLEIEYPALGDRPGRVGKLEVKYQWKPPQCTHCKTFGHSTVACKVRPRTNDGIAAKVLKEALNASKEKADASSASKIDNEGFVTVGKNNKPVGVANKGNRSFAGNVPQSRGVMYGNRSYSGYGSQKASGGNSNFVQKTNLKSVSCGLVANKGVDNKGNDKTKLVSKPPLMSKYNAHFQPKVLVRGSNSKMTADVSSENIPVSNSYQVLEYQDMMDKEESILNSMDKEFLSSVWPNLKSEVDEVLQSGVYPAHSVRLNWSLHQLNYFYNNCSKFGMEICEYDDDVESVKDGMAVEMKPDDGCVNVPDVVNNGTK</sequence>
<proteinExistence type="predicted"/>
<organism evidence="3 4">
    <name type="scientific">Artemisia annua</name>
    <name type="common">Sweet wormwood</name>
    <dbReference type="NCBI Taxonomy" id="35608"/>
    <lineage>
        <taxon>Eukaryota</taxon>
        <taxon>Viridiplantae</taxon>
        <taxon>Streptophyta</taxon>
        <taxon>Embryophyta</taxon>
        <taxon>Tracheophyta</taxon>
        <taxon>Spermatophyta</taxon>
        <taxon>Magnoliopsida</taxon>
        <taxon>eudicotyledons</taxon>
        <taxon>Gunneridae</taxon>
        <taxon>Pentapetalae</taxon>
        <taxon>asterids</taxon>
        <taxon>campanulids</taxon>
        <taxon>Asterales</taxon>
        <taxon>Asteraceae</taxon>
        <taxon>Asteroideae</taxon>
        <taxon>Anthemideae</taxon>
        <taxon>Artemisiinae</taxon>
        <taxon>Artemisia</taxon>
    </lineage>
</organism>
<dbReference type="STRING" id="35608.A0A2U1L0P8"/>
<feature type="region of interest" description="Disordered" evidence="1">
    <location>
        <begin position="24"/>
        <end position="52"/>
    </location>
</feature>
<feature type="domain" description="DUF4283" evidence="2">
    <location>
        <begin position="294"/>
        <end position="371"/>
    </location>
</feature>
<evidence type="ECO:0000259" key="2">
    <source>
        <dbReference type="Pfam" id="PF14111"/>
    </source>
</evidence>
<evidence type="ECO:0000313" key="4">
    <source>
        <dbReference type="Proteomes" id="UP000245207"/>
    </source>
</evidence>
<reference evidence="3 4" key="1">
    <citation type="journal article" date="2018" name="Mol. Plant">
        <title>The genome of Artemisia annua provides insight into the evolution of Asteraceae family and artemisinin biosynthesis.</title>
        <authorList>
            <person name="Shen Q."/>
            <person name="Zhang L."/>
            <person name="Liao Z."/>
            <person name="Wang S."/>
            <person name="Yan T."/>
            <person name="Shi P."/>
            <person name="Liu M."/>
            <person name="Fu X."/>
            <person name="Pan Q."/>
            <person name="Wang Y."/>
            <person name="Lv Z."/>
            <person name="Lu X."/>
            <person name="Zhang F."/>
            <person name="Jiang W."/>
            <person name="Ma Y."/>
            <person name="Chen M."/>
            <person name="Hao X."/>
            <person name="Li L."/>
            <person name="Tang Y."/>
            <person name="Lv G."/>
            <person name="Zhou Y."/>
            <person name="Sun X."/>
            <person name="Brodelius P.E."/>
            <person name="Rose J.K.C."/>
            <person name="Tang K."/>
        </authorList>
    </citation>
    <scope>NUCLEOTIDE SEQUENCE [LARGE SCALE GENOMIC DNA]</scope>
    <source>
        <strain evidence="4">cv. Huhao1</strain>
        <tissue evidence="3">Leaf</tissue>
    </source>
</reference>
<dbReference type="Proteomes" id="UP000245207">
    <property type="component" value="Unassembled WGS sequence"/>
</dbReference>